<sequence length="171" mass="16992">MEVAALAVSMPWATGVRIRSTESAGSTGVIARATRPAGVVAGSARATWAAGMVAGSARATGAAGVITRPAGAARVTGSTGRRSARATGAAGVITGAAGTTRATGTARIVGTGGRVATARRRRPAMITRRLWRPGSSVGKPGAHSQGRSAERAGDGHPSDKLLQLHDASPIH</sequence>
<protein>
    <submittedName>
        <fullName evidence="2">Uncharacterized protein</fullName>
    </submittedName>
</protein>
<proteinExistence type="predicted"/>
<organism evidence="2 3">
    <name type="scientific">Mycobacterium colombiense</name>
    <dbReference type="NCBI Taxonomy" id="339268"/>
    <lineage>
        <taxon>Bacteria</taxon>
        <taxon>Bacillati</taxon>
        <taxon>Actinomycetota</taxon>
        <taxon>Actinomycetes</taxon>
        <taxon>Mycobacteriales</taxon>
        <taxon>Mycobacteriaceae</taxon>
        <taxon>Mycobacterium</taxon>
        <taxon>Mycobacterium avium complex (MAC)</taxon>
    </lineage>
</organism>
<evidence type="ECO:0000256" key="1">
    <source>
        <dbReference type="SAM" id="MobiDB-lite"/>
    </source>
</evidence>
<name>A0A1A0V451_9MYCO</name>
<dbReference type="Proteomes" id="UP000091914">
    <property type="component" value="Unassembled WGS sequence"/>
</dbReference>
<feature type="region of interest" description="Disordered" evidence="1">
    <location>
        <begin position="118"/>
        <end position="171"/>
    </location>
</feature>
<dbReference type="AlphaFoldDB" id="A0A1A0V451"/>
<accession>A0A1A0V451</accession>
<dbReference type="EMBL" id="LZSX01000109">
    <property type="protein sequence ID" value="OBB78014.1"/>
    <property type="molecule type" value="Genomic_DNA"/>
</dbReference>
<gene>
    <name evidence="2" type="ORF">A5760_22495</name>
</gene>
<reference evidence="2 3" key="1">
    <citation type="submission" date="2016-06" db="EMBL/GenBank/DDBJ databases">
        <authorList>
            <person name="Kjaerup R.B."/>
            <person name="Dalgaard T.S."/>
            <person name="Juul-Madsen H.R."/>
        </authorList>
    </citation>
    <scope>NUCLEOTIDE SEQUENCE [LARGE SCALE GENOMIC DNA]</scope>
    <source>
        <strain evidence="2 3">852002-51834_SCH5396731</strain>
    </source>
</reference>
<feature type="compositionally biased region" description="Basic and acidic residues" evidence="1">
    <location>
        <begin position="148"/>
        <end position="163"/>
    </location>
</feature>
<evidence type="ECO:0000313" key="2">
    <source>
        <dbReference type="EMBL" id="OBB78014.1"/>
    </source>
</evidence>
<comment type="caution">
    <text evidence="2">The sequence shown here is derived from an EMBL/GenBank/DDBJ whole genome shotgun (WGS) entry which is preliminary data.</text>
</comment>
<evidence type="ECO:0000313" key="3">
    <source>
        <dbReference type="Proteomes" id="UP000091914"/>
    </source>
</evidence>